<evidence type="ECO:0000256" key="10">
    <source>
        <dbReference type="PROSITE-ProRule" id="PRU01360"/>
    </source>
</evidence>
<evidence type="ECO:0000256" key="9">
    <source>
        <dbReference type="ARBA" id="ARBA00023237"/>
    </source>
</evidence>
<evidence type="ECO:0000256" key="3">
    <source>
        <dbReference type="ARBA" id="ARBA00022452"/>
    </source>
</evidence>
<keyword evidence="6 11" id="KW-0798">TonB box</keyword>
<dbReference type="Pfam" id="PF07715">
    <property type="entry name" value="Plug"/>
    <property type="match status" value="1"/>
</dbReference>
<name>A0A5M6D8T1_9BACT</name>
<keyword evidence="16" id="KW-1185">Reference proteome</keyword>
<evidence type="ECO:0000256" key="5">
    <source>
        <dbReference type="ARBA" id="ARBA00022729"/>
    </source>
</evidence>
<dbReference type="InterPro" id="IPR023997">
    <property type="entry name" value="TonB-dep_OMP_SusC/RagA_CS"/>
</dbReference>
<feature type="domain" description="TonB-dependent receptor-like beta-barrel" evidence="13">
    <location>
        <begin position="445"/>
        <end position="966"/>
    </location>
</feature>
<dbReference type="InterPro" id="IPR039426">
    <property type="entry name" value="TonB-dep_rcpt-like"/>
</dbReference>
<evidence type="ECO:0000256" key="7">
    <source>
        <dbReference type="ARBA" id="ARBA00023136"/>
    </source>
</evidence>
<dbReference type="PANTHER" id="PTHR30069:SF29">
    <property type="entry name" value="HEMOGLOBIN AND HEMOGLOBIN-HAPTOGLOBIN-BINDING PROTEIN 1-RELATED"/>
    <property type="match status" value="1"/>
</dbReference>
<reference evidence="15 16" key="1">
    <citation type="submission" date="2019-09" db="EMBL/GenBank/DDBJ databases">
        <title>Genome sequence and assembly of Adhaeribacter sp.</title>
        <authorList>
            <person name="Chhetri G."/>
        </authorList>
    </citation>
    <scope>NUCLEOTIDE SEQUENCE [LARGE SCALE GENOMIC DNA]</scope>
    <source>
        <strain evidence="15 16">DK36</strain>
    </source>
</reference>
<evidence type="ECO:0000313" key="16">
    <source>
        <dbReference type="Proteomes" id="UP000323426"/>
    </source>
</evidence>
<feature type="chain" id="PRO_5024316394" evidence="12">
    <location>
        <begin position="28"/>
        <end position="1019"/>
    </location>
</feature>
<dbReference type="InterPro" id="IPR023996">
    <property type="entry name" value="TonB-dep_OMP_SusC/RagA"/>
</dbReference>
<evidence type="ECO:0000259" key="13">
    <source>
        <dbReference type="Pfam" id="PF00593"/>
    </source>
</evidence>
<dbReference type="PROSITE" id="PS52016">
    <property type="entry name" value="TONB_DEPENDENT_REC_3"/>
    <property type="match status" value="1"/>
</dbReference>
<keyword evidence="7 10" id="KW-0472">Membrane</keyword>
<keyword evidence="2 10" id="KW-0813">Transport</keyword>
<dbReference type="Pfam" id="PF00593">
    <property type="entry name" value="TonB_dep_Rec_b-barrel"/>
    <property type="match status" value="1"/>
</dbReference>
<proteinExistence type="inferred from homology"/>
<dbReference type="Gene3D" id="2.40.170.20">
    <property type="entry name" value="TonB-dependent receptor, beta-barrel domain"/>
    <property type="match status" value="1"/>
</dbReference>
<evidence type="ECO:0000256" key="1">
    <source>
        <dbReference type="ARBA" id="ARBA00004571"/>
    </source>
</evidence>
<comment type="subcellular location">
    <subcellularLocation>
        <location evidence="1 10">Cell outer membrane</location>
        <topology evidence="1 10">Multi-pass membrane protein</topology>
    </subcellularLocation>
</comment>
<dbReference type="GO" id="GO:0044718">
    <property type="term" value="P:siderophore transmembrane transport"/>
    <property type="evidence" value="ECO:0007669"/>
    <property type="project" value="TreeGrafter"/>
</dbReference>
<dbReference type="Pfam" id="PF13715">
    <property type="entry name" value="CarbopepD_reg_2"/>
    <property type="match status" value="1"/>
</dbReference>
<dbReference type="InterPro" id="IPR036942">
    <property type="entry name" value="Beta-barrel_TonB_sf"/>
</dbReference>
<evidence type="ECO:0000256" key="11">
    <source>
        <dbReference type="RuleBase" id="RU003357"/>
    </source>
</evidence>
<dbReference type="GO" id="GO:0015344">
    <property type="term" value="F:siderophore uptake transmembrane transporter activity"/>
    <property type="evidence" value="ECO:0007669"/>
    <property type="project" value="TreeGrafter"/>
</dbReference>
<comment type="similarity">
    <text evidence="10 11">Belongs to the TonB-dependent receptor family.</text>
</comment>
<keyword evidence="8 15" id="KW-0675">Receptor</keyword>
<evidence type="ECO:0000256" key="6">
    <source>
        <dbReference type="ARBA" id="ARBA00023077"/>
    </source>
</evidence>
<organism evidence="15 16">
    <name type="scientific">Adhaeribacter rhizoryzae</name>
    <dbReference type="NCBI Taxonomy" id="2607907"/>
    <lineage>
        <taxon>Bacteria</taxon>
        <taxon>Pseudomonadati</taxon>
        <taxon>Bacteroidota</taxon>
        <taxon>Cytophagia</taxon>
        <taxon>Cytophagales</taxon>
        <taxon>Hymenobacteraceae</taxon>
        <taxon>Adhaeribacter</taxon>
    </lineage>
</organism>
<dbReference type="GO" id="GO:0009279">
    <property type="term" value="C:cell outer membrane"/>
    <property type="evidence" value="ECO:0007669"/>
    <property type="project" value="UniProtKB-SubCell"/>
</dbReference>
<evidence type="ECO:0000256" key="4">
    <source>
        <dbReference type="ARBA" id="ARBA00022692"/>
    </source>
</evidence>
<dbReference type="AlphaFoldDB" id="A0A5M6D8T1"/>
<accession>A0A5M6D8T1</accession>
<dbReference type="NCBIfam" id="TIGR04057">
    <property type="entry name" value="SusC_RagA_signa"/>
    <property type="match status" value="1"/>
</dbReference>
<dbReference type="Gene3D" id="2.60.40.1120">
    <property type="entry name" value="Carboxypeptidase-like, regulatory domain"/>
    <property type="match status" value="1"/>
</dbReference>
<feature type="domain" description="TonB-dependent receptor plug" evidence="14">
    <location>
        <begin position="134"/>
        <end position="240"/>
    </location>
</feature>
<keyword evidence="3 10" id="KW-1134">Transmembrane beta strand</keyword>
<keyword evidence="9 10" id="KW-0998">Cell outer membrane</keyword>
<keyword evidence="5 12" id="KW-0732">Signal</keyword>
<dbReference type="Proteomes" id="UP000323426">
    <property type="component" value="Unassembled WGS sequence"/>
</dbReference>
<dbReference type="InterPro" id="IPR012910">
    <property type="entry name" value="Plug_dom"/>
</dbReference>
<protein>
    <submittedName>
        <fullName evidence="15">TonB-dependent receptor</fullName>
    </submittedName>
</protein>
<gene>
    <name evidence="15" type="ORF">F0145_20495</name>
</gene>
<evidence type="ECO:0000256" key="8">
    <source>
        <dbReference type="ARBA" id="ARBA00023170"/>
    </source>
</evidence>
<dbReference type="SUPFAM" id="SSF56935">
    <property type="entry name" value="Porins"/>
    <property type="match status" value="1"/>
</dbReference>
<dbReference type="FunFam" id="2.170.130.10:FF:000008">
    <property type="entry name" value="SusC/RagA family TonB-linked outer membrane protein"/>
    <property type="match status" value="1"/>
</dbReference>
<sequence length="1019" mass="111796">MKKFTHRWQPKTCLLLFLLSAGTGSFAAPHLRTENGFVKPVAWTITGKVTDRTGNGLPGVTVVVKGTTNGTATSVDGSYSLSVPETAGVLVFSFIGYSSQEKSFTGPGAININLLEDAKALEEVVVVGYGTQQRKDVTGSVTQVSSKEFNSGVNPNPLQAIQGKVAGLVITQPNGDPNQNPTIRLRGYTSLAGGSDPLYVVDGIIGVPINSISPSDIETMDVLKDASASAIYGSRAANGVIIITTKRGKAGTTSVSFNNYVATDVISNRLDLLDANEYRAQVAKIKGDASLNDNLRFPKGADGQGYNTDWFDQISRSGLTNNHDLSIMGGSEAFTYRGSLNYIKREGVIKNTGFDRLTGRINLDQKALNNRLNVQYSLSYTQTNQDNRNDAVIARATLFLPTLPIKNADGSYYEIPGTQDLYNPVAMLNNYKNEDLKRVLIGGMNVKYELFNGFVLGVNGALKNDNTVNSQAYNGTVLAYTSNQGRTSRNLYQTNNKLLEVTGSYTHQFGGPNNLNLLGGYSYQDNVDDGFGAYNNNYINGLYEQFGYNNLSGGRGTLLSGRQDYASSYRNRTTLVSFFARGTLNLQDKYNLTATVRQDGSSKFGANNKWAIFPSFAAGWTVSNESFLQGNKALSYLKLRAGWGQTGNSEGINPYQSLFLYGRQGTYYDGSIGDFVPGYAVIQNSNPDLKWEIIQQANVGFDFTLFEKVNGTIDVYDKRTKDMLYNYNVPSNGQYFVNTITANVGEMSNKGIELSLNTDIINNDKLTWNTRLVGTAYKNNIESLQNDMFDVGVIRYNEFGGRGLSDVFASQLREGHPLGEFFIPRFAGFSSDGKVLLEGEDGNTTTDYTKAKLYEAGIAQPRLSASFINSFNYGNFDLNFQLRGVFGNKILNNLRSNLTIPGSILESNQLTEISDYQTNYSTNQLSDLWLEDASFVRLDNWQIGYNVPVGEGAFKGARIYLGGNNLFVLTKYKGIDPELEVRGDLRDNGRSQRPNTLGLDNTGIYPKTRSFQLGVNLTF</sequence>
<dbReference type="InterPro" id="IPR037066">
    <property type="entry name" value="Plug_dom_sf"/>
</dbReference>
<dbReference type="InterPro" id="IPR000531">
    <property type="entry name" value="Beta-barrel_TonB"/>
</dbReference>
<feature type="signal peptide" evidence="12">
    <location>
        <begin position="1"/>
        <end position="27"/>
    </location>
</feature>
<evidence type="ECO:0000256" key="12">
    <source>
        <dbReference type="SAM" id="SignalP"/>
    </source>
</evidence>
<evidence type="ECO:0000256" key="2">
    <source>
        <dbReference type="ARBA" id="ARBA00022448"/>
    </source>
</evidence>
<dbReference type="InterPro" id="IPR008969">
    <property type="entry name" value="CarboxyPept-like_regulatory"/>
</dbReference>
<dbReference type="RefSeq" id="WP_150091461.1">
    <property type="nucleotide sequence ID" value="NZ_VWSF01000021.1"/>
</dbReference>
<dbReference type="Gene3D" id="2.170.130.10">
    <property type="entry name" value="TonB-dependent receptor, plug domain"/>
    <property type="match status" value="1"/>
</dbReference>
<evidence type="ECO:0000313" key="15">
    <source>
        <dbReference type="EMBL" id="KAA5541595.1"/>
    </source>
</evidence>
<comment type="caution">
    <text evidence="15">The sequence shown here is derived from an EMBL/GenBank/DDBJ whole genome shotgun (WGS) entry which is preliminary data.</text>
</comment>
<dbReference type="EMBL" id="VWSF01000021">
    <property type="protein sequence ID" value="KAA5541595.1"/>
    <property type="molecule type" value="Genomic_DNA"/>
</dbReference>
<keyword evidence="4 10" id="KW-0812">Transmembrane</keyword>
<dbReference type="PANTHER" id="PTHR30069">
    <property type="entry name" value="TONB-DEPENDENT OUTER MEMBRANE RECEPTOR"/>
    <property type="match status" value="1"/>
</dbReference>
<dbReference type="SUPFAM" id="SSF49464">
    <property type="entry name" value="Carboxypeptidase regulatory domain-like"/>
    <property type="match status" value="1"/>
</dbReference>
<dbReference type="NCBIfam" id="TIGR04056">
    <property type="entry name" value="OMP_RagA_SusC"/>
    <property type="match status" value="1"/>
</dbReference>
<evidence type="ECO:0000259" key="14">
    <source>
        <dbReference type="Pfam" id="PF07715"/>
    </source>
</evidence>